<evidence type="ECO:0000313" key="3">
    <source>
        <dbReference type="Proteomes" id="UP001239909"/>
    </source>
</evidence>
<dbReference type="Proteomes" id="UP001239909">
    <property type="component" value="Unassembled WGS sequence"/>
</dbReference>
<sequence length="201" mass="20840">MSRGPLRRAGQLAGAGLMAAGLVLAAEAAYLPAKAKVGQWLLEAAWAETLETGRPARPWSWADVAPAARLSAPALGAAAVVLASASGEAMAWGPGHVPGTAPLGTPGLAAVAGHRDTHLAFLAKLRPGDLLALETPGGGVQRYRVTRALVVDSREWRFPVALEGPRRLALATCWPFDGDEDGPMRFVLFAEEIAAPETPAA</sequence>
<evidence type="ECO:0000256" key="1">
    <source>
        <dbReference type="ARBA" id="ARBA00022801"/>
    </source>
</evidence>
<comment type="caution">
    <text evidence="2">The sequence shown here is derived from an EMBL/GenBank/DDBJ whole genome shotgun (WGS) entry which is preliminary data.</text>
</comment>
<keyword evidence="3" id="KW-1185">Reference proteome</keyword>
<dbReference type="Pfam" id="PF04203">
    <property type="entry name" value="Sortase"/>
    <property type="match status" value="1"/>
</dbReference>
<protein>
    <submittedName>
        <fullName evidence="2">Class GN sortase</fullName>
    </submittedName>
</protein>
<dbReference type="NCBIfam" id="TIGR03784">
    <property type="entry name" value="marine_sortase"/>
    <property type="match status" value="1"/>
</dbReference>
<dbReference type="InterPro" id="IPR022445">
    <property type="entry name" value="Sortase_proteobact_type"/>
</dbReference>
<dbReference type="SUPFAM" id="SSF63817">
    <property type="entry name" value="Sortase"/>
    <property type="match status" value="1"/>
</dbReference>
<dbReference type="InterPro" id="IPR023365">
    <property type="entry name" value="Sortase_dom-sf"/>
</dbReference>
<dbReference type="RefSeq" id="WP_285669743.1">
    <property type="nucleotide sequence ID" value="NZ_BSYI01000002.1"/>
</dbReference>
<accession>A0ABQ6LGF2</accession>
<proteinExistence type="predicted"/>
<keyword evidence="1" id="KW-0378">Hydrolase</keyword>
<dbReference type="Gene3D" id="2.40.260.10">
    <property type="entry name" value="Sortase"/>
    <property type="match status" value="1"/>
</dbReference>
<gene>
    <name evidence="2" type="ORF">LNKW23_03260</name>
</gene>
<dbReference type="CDD" id="cd05828">
    <property type="entry name" value="Sortase_D_1"/>
    <property type="match status" value="1"/>
</dbReference>
<evidence type="ECO:0000313" key="2">
    <source>
        <dbReference type="EMBL" id="GMG81114.1"/>
    </source>
</evidence>
<reference evidence="2 3" key="1">
    <citation type="submission" date="2023-04" db="EMBL/GenBank/DDBJ databases">
        <title>Marinoamorphus aggregata gen. nov., sp. Nov., isolate from tissue of brittle star Ophioplocus japonicus.</title>
        <authorList>
            <person name="Kawano K."/>
            <person name="Sawayama S."/>
            <person name="Nakagawa S."/>
        </authorList>
    </citation>
    <scope>NUCLEOTIDE SEQUENCE [LARGE SCALE GENOMIC DNA]</scope>
    <source>
        <strain evidence="2 3">NKW23</strain>
    </source>
</reference>
<dbReference type="InterPro" id="IPR005754">
    <property type="entry name" value="Sortase"/>
</dbReference>
<dbReference type="InterPro" id="IPR041999">
    <property type="entry name" value="Sortase_D_1"/>
</dbReference>
<name>A0ABQ6LGF2_9RHOB</name>
<organism evidence="2 3">
    <name type="scientific">Paralimibaculum aggregatum</name>
    <dbReference type="NCBI Taxonomy" id="3036245"/>
    <lineage>
        <taxon>Bacteria</taxon>
        <taxon>Pseudomonadati</taxon>
        <taxon>Pseudomonadota</taxon>
        <taxon>Alphaproteobacteria</taxon>
        <taxon>Rhodobacterales</taxon>
        <taxon>Paracoccaceae</taxon>
        <taxon>Paralimibaculum</taxon>
    </lineage>
</organism>
<dbReference type="EMBL" id="BSYI01000002">
    <property type="protein sequence ID" value="GMG81114.1"/>
    <property type="molecule type" value="Genomic_DNA"/>
</dbReference>